<evidence type="ECO:0000313" key="2">
    <source>
        <dbReference type="EMBL" id="TKY86092.1"/>
    </source>
</evidence>
<feature type="region of interest" description="Disordered" evidence="1">
    <location>
        <begin position="158"/>
        <end position="180"/>
    </location>
</feature>
<dbReference type="RefSeq" id="XP_029738077.1">
    <property type="nucleotide sequence ID" value="XM_029885511.1"/>
</dbReference>
<feature type="region of interest" description="Disordered" evidence="1">
    <location>
        <begin position="72"/>
        <end position="117"/>
    </location>
</feature>
<dbReference type="GeneID" id="40727812"/>
<evidence type="ECO:0000256" key="1">
    <source>
        <dbReference type="SAM" id="MobiDB-lite"/>
    </source>
</evidence>
<feature type="compositionally biased region" description="Basic and acidic residues" evidence="1">
    <location>
        <begin position="389"/>
        <end position="398"/>
    </location>
</feature>
<dbReference type="AlphaFoldDB" id="A0A4U7KSX3"/>
<dbReference type="OrthoDB" id="2556014at2759"/>
<dbReference type="EMBL" id="SRRM01000018">
    <property type="protein sequence ID" value="TKY86092.1"/>
    <property type="molecule type" value="Genomic_DNA"/>
</dbReference>
<accession>A0A4U7KSX3</accession>
<dbReference type="KEGG" id="sgra:EX895_004917"/>
<proteinExistence type="predicted"/>
<sequence>MSTLEGAVPIGLGITKLRLWDELHRAHCETMQQESHASSSRSAQGASDLNSATATTSCLASLKDLCSSRLSQLYPPHNDRQDPAHVPSHAKKRRVEPPASLPPADTIDRSLNAEVDQTRHSDYQNPISDWFMSSPHGVGCSTIDDADSTSSKVTGAMTDNQGVLIPPPPPKPGPTRRKPPPLVARIRAKARRAKRKQQKAEYRRRLFLAHLVQVTREARQRNARKPSTISSSAVRITKTLIGKQAIQQAWVLFPECHGVDLTSFVETVFDTDVQSSEITPPSEISDDDLAIATRTEIENRKRLGGADVKVAKGVFRWMVARDFAQRWPQKMQHVRDNPWPGLEHVWGSPSSLAHEQGEKKNGDANGEMVEEPFRWQSGRRSRFIRKKEGKVSKGRTAEEESSNIEHTANSTSGVQKGGNETVTIGIVRSEDLADVKPGSLWRRPN</sequence>
<protein>
    <submittedName>
        <fullName evidence="2">Uncharacterized protein</fullName>
    </submittedName>
</protein>
<comment type="caution">
    <text evidence="2">The sequence shown here is derived from an EMBL/GenBank/DDBJ whole genome shotgun (WGS) entry which is preliminary data.</text>
</comment>
<gene>
    <name evidence="2" type="ORF">EX895_004917</name>
</gene>
<feature type="compositionally biased region" description="Polar residues" evidence="1">
    <location>
        <begin position="404"/>
        <end position="422"/>
    </location>
</feature>
<dbReference type="Proteomes" id="UP000306050">
    <property type="component" value="Chromosome SGRAM_5"/>
</dbReference>
<feature type="compositionally biased region" description="Basic residues" evidence="1">
    <location>
        <begin position="377"/>
        <end position="388"/>
    </location>
</feature>
<organism evidence="2 3">
    <name type="scientific">Sporisorium graminicola</name>
    <dbReference type="NCBI Taxonomy" id="280036"/>
    <lineage>
        <taxon>Eukaryota</taxon>
        <taxon>Fungi</taxon>
        <taxon>Dikarya</taxon>
        <taxon>Basidiomycota</taxon>
        <taxon>Ustilaginomycotina</taxon>
        <taxon>Ustilaginomycetes</taxon>
        <taxon>Ustilaginales</taxon>
        <taxon>Ustilaginaceae</taxon>
        <taxon>Sporisorium</taxon>
    </lineage>
</organism>
<keyword evidence="3" id="KW-1185">Reference proteome</keyword>
<name>A0A4U7KSX3_9BASI</name>
<reference evidence="2 3" key="1">
    <citation type="submission" date="2019-05" db="EMBL/GenBank/DDBJ databases">
        <title>Sporisorium graminicola CBS 10092 draft sequencing and annotation.</title>
        <authorList>
            <person name="Solano-Gonzalez S."/>
            <person name="Caddick M.X."/>
            <person name="Darby A."/>
        </authorList>
    </citation>
    <scope>NUCLEOTIDE SEQUENCE [LARGE SCALE GENOMIC DNA]</scope>
    <source>
        <strain evidence="2 3">CBS 10092</strain>
    </source>
</reference>
<evidence type="ECO:0000313" key="3">
    <source>
        <dbReference type="Proteomes" id="UP000306050"/>
    </source>
</evidence>
<feature type="region of interest" description="Disordered" evidence="1">
    <location>
        <begin position="345"/>
        <end position="422"/>
    </location>
</feature>